<dbReference type="GO" id="GO:0003735">
    <property type="term" value="F:structural constituent of ribosome"/>
    <property type="evidence" value="ECO:0007669"/>
    <property type="project" value="InterPro"/>
</dbReference>
<keyword evidence="3 9" id="KW-0699">rRNA-binding</keyword>
<dbReference type="Proteomes" id="UP000317691">
    <property type="component" value="Unassembled WGS sequence"/>
</dbReference>
<dbReference type="GO" id="GO:0006412">
    <property type="term" value="P:translation"/>
    <property type="evidence" value="ECO:0007669"/>
    <property type="project" value="UniProtKB-UniRule"/>
</dbReference>
<dbReference type="Gene3D" id="3.40.50.790">
    <property type="match status" value="1"/>
</dbReference>
<dbReference type="InterPro" id="IPR028364">
    <property type="entry name" value="Ribosomal_uL1/biogenesis"/>
</dbReference>
<dbReference type="NCBIfam" id="TIGR01169">
    <property type="entry name" value="rplA_bact"/>
    <property type="match status" value="1"/>
</dbReference>
<organism evidence="12 13">
    <name type="scientific">Eiseniibacteriota bacterium</name>
    <dbReference type="NCBI Taxonomy" id="2212470"/>
    <lineage>
        <taxon>Bacteria</taxon>
        <taxon>Candidatus Eiseniibacteriota</taxon>
    </lineage>
</organism>
<dbReference type="FunFam" id="3.40.50.790:FF:000001">
    <property type="entry name" value="50S ribosomal protein L1"/>
    <property type="match status" value="1"/>
</dbReference>
<name>A0A538TLU3_UNCEI</name>
<evidence type="ECO:0000313" key="12">
    <source>
        <dbReference type="EMBL" id="TMQ64587.1"/>
    </source>
</evidence>
<sequence>MKTGKRYRKGIGTIGMEKLTDLPQAIDRLKQSATAKFDETIEVAMRLGVDPRHAEQQVRGTVVLPHGTGKKVRVLVLTKGDKEREAREAGADYAGSDEWIKKLNEGWLDVDSIIATPDMMGEVGKLGRVLGPRGLMPNPRSGTVTMDIAKAVREVKSGKIEYRVDKAGNLHAPVGKASFAKEQLLANVETFLREVMRQKPAGAKGQYVRSVTLSSTMGPPVRLDPSAAQVGLKA</sequence>
<dbReference type="Pfam" id="PF00687">
    <property type="entry name" value="Ribosomal_L1"/>
    <property type="match status" value="1"/>
</dbReference>
<dbReference type="EMBL" id="VBOZ01000018">
    <property type="protein sequence ID" value="TMQ64587.1"/>
    <property type="molecule type" value="Genomic_DNA"/>
</dbReference>
<dbReference type="PIRSF" id="PIRSF002155">
    <property type="entry name" value="Ribosomal_L1"/>
    <property type="match status" value="1"/>
</dbReference>
<dbReference type="InterPro" id="IPR016095">
    <property type="entry name" value="Ribosomal_uL1_3-a/b-sand"/>
</dbReference>
<evidence type="ECO:0000256" key="6">
    <source>
        <dbReference type="ARBA" id="ARBA00022980"/>
    </source>
</evidence>
<gene>
    <name evidence="9" type="primary">rplA</name>
    <name evidence="12" type="ORF">E6K79_07355</name>
</gene>
<evidence type="ECO:0000256" key="5">
    <source>
        <dbReference type="ARBA" id="ARBA00022884"/>
    </source>
</evidence>
<dbReference type="PROSITE" id="PS01199">
    <property type="entry name" value="RIBOSOMAL_L1"/>
    <property type="match status" value="1"/>
</dbReference>
<dbReference type="GO" id="GO:0019843">
    <property type="term" value="F:rRNA binding"/>
    <property type="evidence" value="ECO:0007669"/>
    <property type="project" value="UniProtKB-UniRule"/>
</dbReference>
<accession>A0A538TLU3</accession>
<evidence type="ECO:0000256" key="2">
    <source>
        <dbReference type="ARBA" id="ARBA00022491"/>
    </source>
</evidence>
<evidence type="ECO:0000256" key="11">
    <source>
        <dbReference type="SAM" id="MobiDB-lite"/>
    </source>
</evidence>
<keyword evidence="4 9" id="KW-0810">Translation regulation</keyword>
<dbReference type="PANTHER" id="PTHR36427">
    <property type="entry name" value="54S RIBOSOMAL PROTEIN L1, MITOCHONDRIAL"/>
    <property type="match status" value="1"/>
</dbReference>
<evidence type="ECO:0000256" key="9">
    <source>
        <dbReference type="HAMAP-Rule" id="MF_01318"/>
    </source>
</evidence>
<evidence type="ECO:0000256" key="7">
    <source>
        <dbReference type="ARBA" id="ARBA00023274"/>
    </source>
</evidence>
<dbReference type="InterPro" id="IPR023674">
    <property type="entry name" value="Ribosomal_uL1-like"/>
</dbReference>
<keyword evidence="2 9" id="KW-0678">Repressor</keyword>
<reference evidence="12 13" key="1">
    <citation type="journal article" date="2019" name="Nat. Microbiol.">
        <title>Mediterranean grassland soil C-N compound turnover is dependent on rainfall and depth, and is mediated by genomically divergent microorganisms.</title>
        <authorList>
            <person name="Diamond S."/>
            <person name="Andeer P.F."/>
            <person name="Li Z."/>
            <person name="Crits-Christoph A."/>
            <person name="Burstein D."/>
            <person name="Anantharaman K."/>
            <person name="Lane K.R."/>
            <person name="Thomas B.C."/>
            <person name="Pan C."/>
            <person name="Northen T.R."/>
            <person name="Banfield J.F."/>
        </authorList>
    </citation>
    <scope>NUCLEOTIDE SEQUENCE [LARGE SCALE GENOMIC DNA]</scope>
    <source>
        <strain evidence="12">WS_9</strain>
    </source>
</reference>
<comment type="similarity">
    <text evidence="1 9 10">Belongs to the universal ribosomal protein uL1 family.</text>
</comment>
<dbReference type="PANTHER" id="PTHR36427:SF3">
    <property type="entry name" value="LARGE RIBOSOMAL SUBUNIT PROTEIN UL1M"/>
    <property type="match status" value="1"/>
</dbReference>
<proteinExistence type="inferred from homology"/>
<evidence type="ECO:0000256" key="8">
    <source>
        <dbReference type="ARBA" id="ARBA00035241"/>
    </source>
</evidence>
<keyword evidence="9" id="KW-0820">tRNA-binding</keyword>
<evidence type="ECO:0000256" key="3">
    <source>
        <dbReference type="ARBA" id="ARBA00022730"/>
    </source>
</evidence>
<comment type="function">
    <text evidence="9">Protein L1 is also a translational repressor protein, it controls the translation of the L11 operon by binding to its mRNA.</text>
</comment>
<dbReference type="GO" id="GO:0000049">
    <property type="term" value="F:tRNA binding"/>
    <property type="evidence" value="ECO:0007669"/>
    <property type="project" value="UniProtKB-KW"/>
</dbReference>
<dbReference type="Gene3D" id="3.30.190.20">
    <property type="match status" value="1"/>
</dbReference>
<evidence type="ECO:0000256" key="10">
    <source>
        <dbReference type="RuleBase" id="RU000659"/>
    </source>
</evidence>
<evidence type="ECO:0000256" key="4">
    <source>
        <dbReference type="ARBA" id="ARBA00022845"/>
    </source>
</evidence>
<dbReference type="CDD" id="cd00403">
    <property type="entry name" value="Ribosomal_L1"/>
    <property type="match status" value="1"/>
</dbReference>
<comment type="caution">
    <text evidence="12">The sequence shown here is derived from an EMBL/GenBank/DDBJ whole genome shotgun (WGS) entry which is preliminary data.</text>
</comment>
<keyword evidence="6 9" id="KW-0689">Ribosomal protein</keyword>
<protein>
    <recommendedName>
        <fullName evidence="8 9">Large ribosomal subunit protein uL1</fullName>
    </recommendedName>
</protein>
<dbReference type="InterPro" id="IPR002143">
    <property type="entry name" value="Ribosomal_uL1"/>
</dbReference>
<keyword evidence="5 9" id="KW-0694">RNA-binding</keyword>
<evidence type="ECO:0000256" key="1">
    <source>
        <dbReference type="ARBA" id="ARBA00010531"/>
    </source>
</evidence>
<keyword evidence="7 9" id="KW-0687">Ribonucleoprotein</keyword>
<dbReference type="AlphaFoldDB" id="A0A538TLU3"/>
<dbReference type="InterPro" id="IPR005878">
    <property type="entry name" value="Ribosom_uL1_bac-type"/>
</dbReference>
<dbReference type="GO" id="GO:0006417">
    <property type="term" value="P:regulation of translation"/>
    <property type="evidence" value="ECO:0007669"/>
    <property type="project" value="UniProtKB-KW"/>
</dbReference>
<evidence type="ECO:0000313" key="13">
    <source>
        <dbReference type="Proteomes" id="UP000317691"/>
    </source>
</evidence>
<comment type="subunit">
    <text evidence="9">Part of the 50S ribosomal subunit.</text>
</comment>
<dbReference type="GO" id="GO:0015934">
    <property type="term" value="C:large ribosomal subunit"/>
    <property type="evidence" value="ECO:0007669"/>
    <property type="project" value="InterPro"/>
</dbReference>
<dbReference type="SUPFAM" id="SSF56808">
    <property type="entry name" value="Ribosomal protein L1"/>
    <property type="match status" value="1"/>
</dbReference>
<dbReference type="HAMAP" id="MF_01318_B">
    <property type="entry name" value="Ribosomal_uL1_B"/>
    <property type="match status" value="1"/>
</dbReference>
<comment type="function">
    <text evidence="9">Binds directly to 23S rRNA. The L1 stalk is quite mobile in the ribosome, and is involved in E site tRNA release.</text>
</comment>
<dbReference type="InterPro" id="IPR023673">
    <property type="entry name" value="Ribosomal_uL1_CS"/>
</dbReference>
<feature type="region of interest" description="Disordered" evidence="11">
    <location>
        <begin position="215"/>
        <end position="234"/>
    </location>
</feature>